<reference evidence="3" key="3">
    <citation type="journal article" date="2011" name="PLoS ONE">
        <title>Genome sequence of a mesophilic hydrogenotrophic methanogen Methanocella paludicola, the first cultivated representative of the order Methanocellales.</title>
        <authorList>
            <person name="Sakai S."/>
            <person name="Takaki Y."/>
            <person name="Shimamura S."/>
            <person name="Sekine M."/>
            <person name="Tajima T."/>
            <person name="Kosugi H."/>
            <person name="Ichikawa N."/>
            <person name="Tasumi E."/>
            <person name="Hiraki A.T."/>
            <person name="Shimizu A."/>
            <person name="Kato Y."/>
            <person name="Nishiko R."/>
            <person name="Mori K."/>
            <person name="Fujita N."/>
            <person name="Imachi H."/>
            <person name="Takai K."/>
        </authorList>
    </citation>
    <scope>NUCLEOTIDE SEQUENCE [LARGE SCALE GENOMIC DNA]</scope>
    <source>
        <strain evidence="3">DSM 17711 / JCM 13418 / NBRC 101707 / SANAE</strain>
    </source>
</reference>
<gene>
    <name evidence="2" type="ordered locus">MCP_0315</name>
</gene>
<dbReference type="EMBL" id="AP011532">
    <property type="protein sequence ID" value="BAI60387.1"/>
    <property type="molecule type" value="Genomic_DNA"/>
</dbReference>
<evidence type="ECO:0000256" key="1">
    <source>
        <dbReference type="SAM" id="MobiDB-lite"/>
    </source>
</evidence>
<organism evidence="2 3">
    <name type="scientific">Methanocella paludicola (strain DSM 17711 / JCM 13418 / NBRC 101707 / SANAE)</name>
    <dbReference type="NCBI Taxonomy" id="304371"/>
    <lineage>
        <taxon>Archaea</taxon>
        <taxon>Methanobacteriati</taxon>
        <taxon>Methanobacteriota</taxon>
        <taxon>Stenosarchaea group</taxon>
        <taxon>Methanomicrobia</taxon>
        <taxon>Methanocellales</taxon>
        <taxon>Methanocellaceae</taxon>
        <taxon>Methanocella</taxon>
    </lineage>
</organism>
<dbReference type="Proteomes" id="UP000001882">
    <property type="component" value="Chromosome"/>
</dbReference>
<accession>D1YVB5</accession>
<feature type="compositionally biased region" description="Acidic residues" evidence="1">
    <location>
        <begin position="688"/>
        <end position="705"/>
    </location>
</feature>
<reference evidence="2 3" key="1">
    <citation type="journal article" date="2007" name="Appl. Environ. Microbiol.">
        <title>Isolation of key methanogens for global methane emission from rice paddy fields: a novel isolate affiliated with the clone cluster rice cluster I.</title>
        <authorList>
            <person name="Sakai S."/>
            <person name="Imachi H."/>
            <person name="Sekiguchi Y."/>
            <person name="Ohashi A."/>
            <person name="Harada H."/>
            <person name="Kamagata Y."/>
        </authorList>
    </citation>
    <scope>NUCLEOTIDE SEQUENCE [LARGE SCALE GENOMIC DNA]</scope>
    <source>
        <strain evidence="3">DSM 17711 / JCM 13418 / NBRC 101707 / SANAE</strain>
    </source>
</reference>
<proteinExistence type="predicted"/>
<dbReference type="AlphaFoldDB" id="D1YVB5"/>
<feature type="region of interest" description="Disordered" evidence="1">
    <location>
        <begin position="670"/>
        <end position="723"/>
    </location>
</feature>
<name>D1YVB5_METPS</name>
<keyword evidence="3" id="KW-1185">Reference proteome</keyword>
<evidence type="ECO:0000313" key="2">
    <source>
        <dbReference type="EMBL" id="BAI60387.1"/>
    </source>
</evidence>
<reference evidence="2 3" key="2">
    <citation type="journal article" date="2008" name="Int. J. Syst. Evol. Microbiol.">
        <title>Methanocella paludicola gen. nov., sp. nov., a methane-producing archaeon, the first isolate of the lineage 'Rice Cluster I', and proposal of the new archaeal order Methanocellales ord. nov.</title>
        <authorList>
            <person name="Sakai S."/>
            <person name="Imachi H."/>
            <person name="Hanada S."/>
            <person name="Ohashi A."/>
            <person name="Harada H."/>
            <person name="Kamagata Y."/>
        </authorList>
    </citation>
    <scope>NUCLEOTIDE SEQUENCE [LARGE SCALE GENOMIC DNA]</scope>
    <source>
        <strain evidence="3">DSM 17711 / JCM 13418 / NBRC 101707 / SANAE</strain>
    </source>
</reference>
<evidence type="ECO:0000313" key="3">
    <source>
        <dbReference type="Proteomes" id="UP000001882"/>
    </source>
</evidence>
<dbReference type="RefSeq" id="WP_012899067.1">
    <property type="nucleotide sequence ID" value="NC_013665.1"/>
</dbReference>
<dbReference type="GeneID" id="8680443"/>
<protein>
    <submittedName>
        <fullName evidence="2">Uncharacterized protein</fullName>
    </submittedName>
</protein>
<sequence length="723" mass="77075">MYESLPPAAARIGSVSTIGLERMAGPDSPAEQPLPANIILLIEELRRSVIELNARAASVPEIHKYYLPPAAPALAVPAPVQAPAVEPVTVYVREQADQADKNQEPVELSRIVPAKPAQAVDNDIIRSNVVLGRLREDYAGLTYDLAEVERLIKEAMRSSAADIPAMVSAKATPIMPSQQAGGEYVERPAPEVIVREKTSIVKEVVTKEGARESKAGLDDAKVSKPAVLATALAQGISLPGVIRKSTVDMMIMQAALAPEPARYLAVPVVPESRSAIARDAVPDMVSSKIPAPEAPVVQALGIARAFNALIGSYLSFRGTPARRGDIKDGVTQLLLSLPEQKAVEGPASGLFDAMAALQAAGPKAAGMLQPVEIAARAPATAAAPLTQDNEPMRSTVLGDLGEMHNTMVALQDAVGSLRRASPPVAEVPEAAEIPAAEWPEYEGELSVIRASIARLQAAMDYLSVNVPTLADLVVIQRSVVDIPQVAAPQAAAPVAVTIEGVPPKAAAPVSLPDLSWVTREFWQMQGMIARLQVPMYAEGGLVEEPTLAFVGESEPEWIVPMSAWDASQSKLNDFYHMLWSQIQDLGTSMQDTVDGVNEALEGITPGGEGKPEDTDLRQQLQDTMKELVDRYLGMIGLSVDTLKDAEKTAGMGLVLGTATVALPYAKKVMVGDDEEDKEESSGGGKEDDKEEDDEEDFWEMIDGLDEAASISDKRDGKFDPDEK</sequence>
<dbReference type="InParanoid" id="D1YVB5"/>
<dbReference type="STRING" id="304371.MCP_0315"/>
<feature type="compositionally biased region" description="Basic and acidic residues" evidence="1">
    <location>
        <begin position="711"/>
        <end position="723"/>
    </location>
</feature>
<dbReference type="KEGG" id="mpd:MCP_0315"/>